<dbReference type="STRING" id="1434232.MAIT1_01091"/>
<dbReference type="InterPro" id="IPR050464">
    <property type="entry name" value="Zeta_carotene_desat/Oxidored"/>
</dbReference>
<dbReference type="GO" id="GO:0006783">
    <property type="term" value="P:heme biosynthetic process"/>
    <property type="evidence" value="ECO:0007669"/>
    <property type="project" value="UniProtKB-KW"/>
</dbReference>
<keyword evidence="4" id="KW-0560">Oxidoreductase</keyword>
<protein>
    <submittedName>
        <fullName evidence="8">Putative protoporphyrinogen oxidase</fullName>
    </submittedName>
</protein>
<dbReference type="SUPFAM" id="SSF54373">
    <property type="entry name" value="FAD-linked reductases, C-terminal domain"/>
    <property type="match status" value="1"/>
</dbReference>
<dbReference type="NCBIfam" id="TIGR00562">
    <property type="entry name" value="proto_IX_ox"/>
    <property type="match status" value="1"/>
</dbReference>
<dbReference type="InterPro" id="IPR002937">
    <property type="entry name" value="Amino_oxidase"/>
</dbReference>
<dbReference type="InterPro" id="IPR036188">
    <property type="entry name" value="FAD/NAD-bd_sf"/>
</dbReference>
<keyword evidence="2" id="KW-0285">Flavoprotein</keyword>
<organism evidence="8 9">
    <name type="scientific">Magnetofaba australis IT-1</name>
    <dbReference type="NCBI Taxonomy" id="1434232"/>
    <lineage>
        <taxon>Bacteria</taxon>
        <taxon>Pseudomonadati</taxon>
        <taxon>Pseudomonadota</taxon>
        <taxon>Magnetococcia</taxon>
        <taxon>Magnetococcales</taxon>
        <taxon>Magnetococcaceae</taxon>
        <taxon>Magnetofaba</taxon>
    </lineage>
</organism>
<gene>
    <name evidence="8" type="ORF">MAIT1_01091</name>
</gene>
<dbReference type="RefSeq" id="WP_085441266.1">
    <property type="nucleotide sequence ID" value="NZ_LVJN01000016.1"/>
</dbReference>
<dbReference type="SUPFAM" id="SSF51905">
    <property type="entry name" value="FAD/NAD(P)-binding domain"/>
    <property type="match status" value="1"/>
</dbReference>
<accession>A0A1Y2K9V2</accession>
<proteinExistence type="predicted"/>
<evidence type="ECO:0000256" key="3">
    <source>
        <dbReference type="ARBA" id="ARBA00022827"/>
    </source>
</evidence>
<dbReference type="InterPro" id="IPR004572">
    <property type="entry name" value="Protoporphyrinogen_oxidase"/>
</dbReference>
<dbReference type="Gene3D" id="3.50.50.60">
    <property type="entry name" value="FAD/NAD(P)-binding domain"/>
    <property type="match status" value="1"/>
</dbReference>
<keyword evidence="5" id="KW-0350">Heme biosynthesis</keyword>
<evidence type="ECO:0000259" key="7">
    <source>
        <dbReference type="Pfam" id="PF01593"/>
    </source>
</evidence>
<evidence type="ECO:0000313" key="8">
    <source>
        <dbReference type="EMBL" id="OSM06131.1"/>
    </source>
</evidence>
<evidence type="ECO:0000256" key="5">
    <source>
        <dbReference type="ARBA" id="ARBA00023133"/>
    </source>
</evidence>
<comment type="caution">
    <text evidence="8">The sequence shown here is derived from an EMBL/GenBank/DDBJ whole genome shotgun (WGS) entry which is preliminary data.</text>
</comment>
<evidence type="ECO:0000256" key="1">
    <source>
        <dbReference type="ARBA" id="ARBA00001974"/>
    </source>
</evidence>
<dbReference type="PANTHER" id="PTHR42923:SF3">
    <property type="entry name" value="PROTOPORPHYRINOGEN OXIDASE"/>
    <property type="match status" value="1"/>
</dbReference>
<dbReference type="EMBL" id="LVJN01000016">
    <property type="protein sequence ID" value="OSM06131.1"/>
    <property type="molecule type" value="Genomic_DNA"/>
</dbReference>
<name>A0A1Y2K9V2_9PROT</name>
<dbReference type="PANTHER" id="PTHR42923">
    <property type="entry name" value="PROTOPORPHYRINOGEN OXIDASE"/>
    <property type="match status" value="1"/>
</dbReference>
<dbReference type="Proteomes" id="UP000194003">
    <property type="component" value="Unassembled WGS sequence"/>
</dbReference>
<comment type="cofactor">
    <cofactor evidence="1">
        <name>FAD</name>
        <dbReference type="ChEBI" id="CHEBI:57692"/>
    </cofactor>
</comment>
<feature type="domain" description="Amine oxidase" evidence="7">
    <location>
        <begin position="15"/>
        <end position="456"/>
    </location>
</feature>
<keyword evidence="9" id="KW-1185">Reference proteome</keyword>
<dbReference type="Gene3D" id="1.10.3110.10">
    <property type="entry name" value="protoporphyrinogen ix oxidase, domain 3"/>
    <property type="match status" value="1"/>
</dbReference>
<evidence type="ECO:0000256" key="4">
    <source>
        <dbReference type="ARBA" id="ARBA00023002"/>
    </source>
</evidence>
<dbReference type="AlphaFoldDB" id="A0A1Y2K9V2"/>
<evidence type="ECO:0000313" key="9">
    <source>
        <dbReference type="Proteomes" id="UP000194003"/>
    </source>
</evidence>
<sequence>MSVSSASVAIIGGGVSGLATAWFLHQAGCDVQLFESRTEAGGSILTSRHDAWLVEHGPNSTLQKPDSPDDGLGRLIASLGIEDQLIEANAAAAKRFVRRDGVMHSLPTSPPAFVKTPLFSVGGKLRLALEPLIGRASEEESIAQFVRRRLGQEFLDYAIEPFVSGVYAGDPKTLSVRAATAKIYALEEKYGSLIRGAIAMGKARKAAGMPAGRLVSFKQGMQSLPRAIAEKLPAGSAHLGAAVTALTPQSDGGWSIEWEQQGQAHQVTAQQVVLALPAPAAAKLVAGFAPAATQALEAIPYAPIISLALGFLKSQIDHPMDGFGFLLPRKERIATLGALFNSTLFPERSDERHALLTCFIGGAMNPGVVDWDDDDVIKQVTRDLDQCLGVRGDAVFGRLTRYQAAIPQYTLGHLSRIAAVNAALAPFAGLYTRANWRDGISVADCVLHAEKCAHNLLATQ</sequence>
<keyword evidence="3" id="KW-0274">FAD</keyword>
<dbReference type="Pfam" id="PF01593">
    <property type="entry name" value="Amino_oxidase"/>
    <property type="match status" value="1"/>
</dbReference>
<evidence type="ECO:0000256" key="6">
    <source>
        <dbReference type="ARBA" id="ARBA00023444"/>
    </source>
</evidence>
<comment type="pathway">
    <text evidence="6">Porphyrin-containing compound metabolism.</text>
</comment>
<reference evidence="8 9" key="1">
    <citation type="journal article" date="2016" name="BMC Genomics">
        <title>Combined genomic and structural analyses of a cultured magnetotactic bacterium reveals its niche adaptation to a dynamic environment.</title>
        <authorList>
            <person name="Araujo A.C."/>
            <person name="Morillo V."/>
            <person name="Cypriano J."/>
            <person name="Teixeira L.C."/>
            <person name="Leao P."/>
            <person name="Lyra S."/>
            <person name="Almeida L.G."/>
            <person name="Bazylinski D.A."/>
            <person name="Vasconcellos A.T."/>
            <person name="Abreu F."/>
            <person name="Lins U."/>
        </authorList>
    </citation>
    <scope>NUCLEOTIDE SEQUENCE [LARGE SCALE GENOMIC DNA]</scope>
    <source>
        <strain evidence="8 9">IT-1</strain>
    </source>
</reference>
<dbReference type="Gene3D" id="3.90.660.20">
    <property type="entry name" value="Protoporphyrinogen oxidase, mitochondrial, domain 2"/>
    <property type="match status" value="1"/>
</dbReference>
<dbReference type="OrthoDB" id="9769600at2"/>
<dbReference type="GO" id="GO:0004729">
    <property type="term" value="F:oxygen-dependent protoporphyrinogen oxidase activity"/>
    <property type="evidence" value="ECO:0007669"/>
    <property type="project" value="InterPro"/>
</dbReference>
<evidence type="ECO:0000256" key="2">
    <source>
        <dbReference type="ARBA" id="ARBA00022630"/>
    </source>
</evidence>